<feature type="transmembrane region" description="Helical" evidence="5">
    <location>
        <begin position="200"/>
        <end position="217"/>
    </location>
</feature>
<feature type="domain" description="Amino acid transporter transmembrane" evidence="6">
    <location>
        <begin position="26"/>
        <end position="456"/>
    </location>
</feature>
<feature type="transmembrane region" description="Helical" evidence="5">
    <location>
        <begin position="21"/>
        <end position="44"/>
    </location>
</feature>
<proteinExistence type="predicted"/>
<feature type="transmembrane region" description="Helical" evidence="5">
    <location>
        <begin position="229"/>
        <end position="247"/>
    </location>
</feature>
<evidence type="ECO:0000256" key="3">
    <source>
        <dbReference type="ARBA" id="ARBA00022989"/>
    </source>
</evidence>
<name>A0AB34KC58_PRYPA</name>
<feature type="transmembrane region" description="Helical" evidence="5">
    <location>
        <begin position="466"/>
        <end position="490"/>
    </location>
</feature>
<evidence type="ECO:0000256" key="2">
    <source>
        <dbReference type="ARBA" id="ARBA00022692"/>
    </source>
</evidence>
<evidence type="ECO:0000259" key="6">
    <source>
        <dbReference type="Pfam" id="PF01490"/>
    </source>
</evidence>
<sequence>MDDSPPTLLVFEDARHEMLPSWVIMCFTINVIMGSGFLGVPYGFLLSGPLLGTLVVLAVTMLQWLAACLLSQVISRANAVLGADNAADILTPTLTPLTLSEADSAARQPRAGPLALLLPSHTTYEIPMLCRLFIGRWAERLVMLSVSLYLVGSLWSYISVFAASMAAVVPLPGLLRHHDSLATCDIYQTDMHGGSCLTLYYFWVLVFAIAMAVLLALDMREQACFQCTMTALRGCIIALMVLTLLLGERSDFGLEEEEGEVPTDTPETPVRWSGLSTIVLIGVFCQNFQMGVPSLLQPLKQKSDFPKVFAGALACTFIMYTILGLSAVRALGADVDPSCNLNWSSYRIPMITLVVSLFPALDCVSVFPMNAIFLANNLLAVVFQRRWHAGQVGRKTRYSYRFACCVPSFVCAFLFPSLSKALDFTGVVGILLPFIVTPTLFIVSLRACRKKWGVKKFDDAESVGGLANFGCSSPIAITAFAIFGALLFLYTVVHGIVNGF</sequence>
<feature type="transmembrane region" description="Helical" evidence="5">
    <location>
        <begin position="424"/>
        <end position="445"/>
    </location>
</feature>
<keyword evidence="3 5" id="KW-1133">Transmembrane helix</keyword>
<keyword evidence="2 5" id="KW-0812">Transmembrane</keyword>
<gene>
    <name evidence="7" type="ORF">AB1Y20_001612</name>
</gene>
<dbReference type="PANTHER" id="PTHR16189">
    <property type="entry name" value="TRANSMEMBRANE PROTEIN 104-RELATED"/>
    <property type="match status" value="1"/>
</dbReference>
<dbReference type="Proteomes" id="UP001515480">
    <property type="component" value="Unassembled WGS sequence"/>
</dbReference>
<evidence type="ECO:0000256" key="1">
    <source>
        <dbReference type="ARBA" id="ARBA00004370"/>
    </source>
</evidence>
<protein>
    <recommendedName>
        <fullName evidence="6">Amino acid transporter transmembrane domain-containing protein</fullName>
    </recommendedName>
</protein>
<dbReference type="InterPro" id="IPR013057">
    <property type="entry name" value="AA_transpt_TM"/>
</dbReference>
<dbReference type="PANTHER" id="PTHR16189:SF2">
    <property type="entry name" value="AMINO ACID TRANSPORTER TRANSMEMBRANE DOMAIN-CONTAINING PROTEIN"/>
    <property type="match status" value="1"/>
</dbReference>
<dbReference type="EMBL" id="JBGBPQ010000001">
    <property type="protein sequence ID" value="KAL1530713.1"/>
    <property type="molecule type" value="Genomic_DNA"/>
</dbReference>
<dbReference type="Pfam" id="PF01490">
    <property type="entry name" value="Aa_trans"/>
    <property type="match status" value="1"/>
</dbReference>
<evidence type="ECO:0000256" key="5">
    <source>
        <dbReference type="SAM" id="Phobius"/>
    </source>
</evidence>
<feature type="transmembrane region" description="Helical" evidence="5">
    <location>
        <begin position="272"/>
        <end position="296"/>
    </location>
</feature>
<organism evidence="7 8">
    <name type="scientific">Prymnesium parvum</name>
    <name type="common">Toxic golden alga</name>
    <dbReference type="NCBI Taxonomy" id="97485"/>
    <lineage>
        <taxon>Eukaryota</taxon>
        <taxon>Haptista</taxon>
        <taxon>Haptophyta</taxon>
        <taxon>Prymnesiophyceae</taxon>
        <taxon>Prymnesiales</taxon>
        <taxon>Prymnesiaceae</taxon>
        <taxon>Prymnesium</taxon>
    </lineage>
</organism>
<keyword evidence="8" id="KW-1185">Reference proteome</keyword>
<feature type="transmembrane region" description="Helical" evidence="5">
    <location>
        <begin position="50"/>
        <end position="70"/>
    </location>
</feature>
<comment type="subcellular location">
    <subcellularLocation>
        <location evidence="1">Membrane</location>
    </subcellularLocation>
</comment>
<keyword evidence="4 5" id="KW-0472">Membrane</keyword>
<feature type="transmembrane region" description="Helical" evidence="5">
    <location>
        <begin position="308"/>
        <end position="328"/>
    </location>
</feature>
<feature type="transmembrane region" description="Helical" evidence="5">
    <location>
        <begin position="400"/>
        <end position="418"/>
    </location>
</feature>
<dbReference type="AlphaFoldDB" id="A0AB34KC58"/>
<reference evidence="7 8" key="1">
    <citation type="journal article" date="2024" name="Science">
        <title>Giant polyketide synthase enzymes in the biosynthesis of giant marine polyether toxins.</title>
        <authorList>
            <person name="Fallon T.R."/>
            <person name="Shende V.V."/>
            <person name="Wierzbicki I.H."/>
            <person name="Pendleton A.L."/>
            <person name="Watervoot N.F."/>
            <person name="Auber R.P."/>
            <person name="Gonzalez D.J."/>
            <person name="Wisecaver J.H."/>
            <person name="Moore B.S."/>
        </authorList>
    </citation>
    <scope>NUCLEOTIDE SEQUENCE [LARGE SCALE GENOMIC DNA]</scope>
    <source>
        <strain evidence="7 8">12B1</strain>
    </source>
</reference>
<feature type="transmembrane region" description="Helical" evidence="5">
    <location>
        <begin position="348"/>
        <end position="379"/>
    </location>
</feature>
<dbReference type="GO" id="GO:0016020">
    <property type="term" value="C:membrane"/>
    <property type="evidence" value="ECO:0007669"/>
    <property type="project" value="UniProtKB-SubCell"/>
</dbReference>
<accession>A0AB34KC58</accession>
<evidence type="ECO:0000256" key="4">
    <source>
        <dbReference type="ARBA" id="ARBA00023136"/>
    </source>
</evidence>
<comment type="caution">
    <text evidence="7">The sequence shown here is derived from an EMBL/GenBank/DDBJ whole genome shotgun (WGS) entry which is preliminary data.</text>
</comment>
<evidence type="ECO:0000313" key="8">
    <source>
        <dbReference type="Proteomes" id="UP001515480"/>
    </source>
</evidence>
<evidence type="ECO:0000313" key="7">
    <source>
        <dbReference type="EMBL" id="KAL1530713.1"/>
    </source>
</evidence>
<feature type="transmembrane region" description="Helical" evidence="5">
    <location>
        <begin position="141"/>
        <end position="169"/>
    </location>
</feature>